<evidence type="ECO:0000313" key="3">
    <source>
        <dbReference type="Proteomes" id="UP000020406"/>
    </source>
</evidence>
<reference evidence="2" key="2">
    <citation type="submission" date="2021-11" db="EMBL/GenBank/DDBJ databases">
        <title>Genome sequence of Xylella taiwanensis PLS432.</title>
        <authorList>
            <person name="Weng L.-W."/>
            <person name="Su C.-C."/>
            <person name="Tsai C.-W."/>
            <person name="Kuo C.-H."/>
        </authorList>
    </citation>
    <scope>NUCLEOTIDE SEQUENCE</scope>
    <source>
        <strain evidence="2">PLS432</strain>
    </source>
</reference>
<dbReference type="SUPFAM" id="SSF54637">
    <property type="entry name" value="Thioesterase/thiol ester dehydrase-isomerase"/>
    <property type="match status" value="1"/>
</dbReference>
<dbReference type="InterPro" id="IPR016776">
    <property type="entry name" value="ApeP-like_dehydratase"/>
</dbReference>
<gene>
    <name evidence="1" type="ORF">AF72_00455</name>
    <name evidence="2" type="ORF">LPH55_04475</name>
</gene>
<dbReference type="KEGG" id="xtw:AB672_11565"/>
<keyword evidence="1" id="KW-0808">Transferase</keyword>
<protein>
    <submittedName>
        <fullName evidence="1">Phosphotransferase</fullName>
    </submittedName>
</protein>
<evidence type="ECO:0000313" key="2">
    <source>
        <dbReference type="EMBL" id="MCD8472743.1"/>
    </source>
</evidence>
<dbReference type="Gene3D" id="3.10.129.10">
    <property type="entry name" value="Hotdog Thioesterase"/>
    <property type="match status" value="1"/>
</dbReference>
<dbReference type="Proteomes" id="UP001430701">
    <property type="component" value="Unassembled WGS sequence"/>
</dbReference>
<evidence type="ECO:0000313" key="4">
    <source>
        <dbReference type="Proteomes" id="UP001430701"/>
    </source>
</evidence>
<dbReference type="Proteomes" id="UP000020406">
    <property type="component" value="Unassembled WGS sequence"/>
</dbReference>
<reference evidence="1 3" key="1">
    <citation type="journal article" date="2014" name="Genome Announc.">
        <title>Draft Genome Sequence of Xylella fastidiosa Pear Leaf Scorch Strain in Taiwan.</title>
        <authorList>
            <person name="Su C.C."/>
            <person name="Deng W.L."/>
            <person name="Jan F.J."/>
            <person name="Chang C.J."/>
            <person name="Huang H."/>
            <person name="Chen J."/>
        </authorList>
    </citation>
    <scope>NUCLEOTIDE SEQUENCE [LARGE SCALE GENOMIC DNA]</scope>
    <source>
        <strain evidence="1 3">PLS229</strain>
    </source>
</reference>
<evidence type="ECO:0000313" key="1">
    <source>
        <dbReference type="EMBL" id="EWS79337.1"/>
    </source>
</evidence>
<dbReference type="EMBL" id="JDSQ01000001">
    <property type="protein sequence ID" value="EWS79337.1"/>
    <property type="molecule type" value="Genomic_DNA"/>
</dbReference>
<name>Z9JNJ9_9GAMM</name>
<dbReference type="eggNOG" id="COG4706">
    <property type="taxonomic scope" value="Bacteria"/>
</dbReference>
<dbReference type="Pfam" id="PF22817">
    <property type="entry name" value="ApeP-like"/>
    <property type="match status" value="1"/>
</dbReference>
<keyword evidence="4" id="KW-1185">Reference proteome</keyword>
<dbReference type="EMBL" id="JAJPPU010000002">
    <property type="protein sequence ID" value="MCD8472743.1"/>
    <property type="molecule type" value="Genomic_DNA"/>
</dbReference>
<accession>Z9JNJ9</accession>
<comment type="caution">
    <text evidence="1">The sequence shown here is derived from an EMBL/GenBank/DDBJ whole genome shotgun (WGS) entry which is preliminary data.</text>
</comment>
<dbReference type="STRING" id="1444770.AF72_00455"/>
<sequence>MQGFESIAELLPHQGSMCFWEQVVDWDTTRIVLCSDMHRDLVHPLRDAGRLHAVHLCEYGAQAMAVHGGLLGREIGRPVRQGMLVALRAVTLYVDRFDDLPQALHGEAAVLLQGEDSQQYTFRIFHVGQLLAEGRAVVMLD</sequence>
<proteinExistence type="predicted"/>
<dbReference type="AlphaFoldDB" id="Z9JNJ9"/>
<dbReference type="PATRIC" id="fig|1444770.3.peg.101"/>
<dbReference type="RefSeq" id="WP_038269904.1">
    <property type="nucleotide sequence ID" value="NZ_CP053627.1"/>
</dbReference>
<dbReference type="InterPro" id="IPR029069">
    <property type="entry name" value="HotDog_dom_sf"/>
</dbReference>
<dbReference type="GO" id="GO:0016740">
    <property type="term" value="F:transferase activity"/>
    <property type="evidence" value="ECO:0007669"/>
    <property type="project" value="UniProtKB-KW"/>
</dbReference>
<organism evidence="1 3">
    <name type="scientific">Xylella taiwanensis</name>
    <dbReference type="NCBI Taxonomy" id="1444770"/>
    <lineage>
        <taxon>Bacteria</taxon>
        <taxon>Pseudomonadati</taxon>
        <taxon>Pseudomonadota</taxon>
        <taxon>Gammaproteobacteria</taxon>
        <taxon>Lysobacterales</taxon>
        <taxon>Lysobacteraceae</taxon>
        <taxon>Xylella</taxon>
    </lineage>
</organism>
<dbReference type="GeneID" id="68901936"/>